<evidence type="ECO:0000313" key="1">
    <source>
        <dbReference type="EMBL" id="VGO19873.1"/>
    </source>
</evidence>
<reference evidence="1 2" key="1">
    <citation type="submission" date="2019-04" db="EMBL/GenBank/DDBJ databases">
        <authorList>
            <person name="Van Vliet M D."/>
        </authorList>
    </citation>
    <scope>NUCLEOTIDE SEQUENCE [LARGE SCALE GENOMIC DNA]</scope>
    <source>
        <strain evidence="1 2">F21</strain>
    </source>
</reference>
<accession>A0A6C2UJ15</accession>
<name>A0A6C2UJ15_9BACT</name>
<evidence type="ECO:0008006" key="3">
    <source>
        <dbReference type="Google" id="ProtNLM"/>
    </source>
</evidence>
<protein>
    <recommendedName>
        <fullName evidence="3">PIN domain-containing protein</fullName>
    </recommendedName>
</protein>
<dbReference type="RefSeq" id="WP_136061341.1">
    <property type="nucleotide sequence ID" value="NZ_CAAHFH010000001.1"/>
</dbReference>
<organism evidence="1 2">
    <name type="scientific">Pontiella sulfatireligans</name>
    <dbReference type="NCBI Taxonomy" id="2750658"/>
    <lineage>
        <taxon>Bacteria</taxon>
        <taxon>Pseudomonadati</taxon>
        <taxon>Kiritimatiellota</taxon>
        <taxon>Kiritimatiellia</taxon>
        <taxon>Kiritimatiellales</taxon>
        <taxon>Pontiellaceae</taxon>
        <taxon>Pontiella</taxon>
    </lineage>
</organism>
<sequence length="170" mass="19197">MTDRPSAIISDANVLIDYISVERTLVLRLVSEHLFPIKLPRPILNEVDQLTQDQAEALGMEIVEATYEQLMEASVLGGALSHEDKLCFAIARDNSWAIWTSDKPLHTKCKSENIPVYWGLQLMLELCQIGKLDLDYAQESAQAIEQVNERITAEVLSNFLKRLSNTKPKD</sequence>
<dbReference type="AlphaFoldDB" id="A0A6C2UJ15"/>
<dbReference type="EMBL" id="CAAHFH010000001">
    <property type="protein sequence ID" value="VGO19873.1"/>
    <property type="molecule type" value="Genomic_DNA"/>
</dbReference>
<dbReference type="Gene3D" id="3.40.50.1010">
    <property type="entry name" value="5'-nuclease"/>
    <property type="match status" value="1"/>
</dbReference>
<dbReference type="Proteomes" id="UP000346198">
    <property type="component" value="Unassembled WGS sequence"/>
</dbReference>
<dbReference type="SUPFAM" id="SSF88723">
    <property type="entry name" value="PIN domain-like"/>
    <property type="match status" value="1"/>
</dbReference>
<gene>
    <name evidence="1" type="ORF">SCARR_01933</name>
</gene>
<keyword evidence="2" id="KW-1185">Reference proteome</keyword>
<proteinExistence type="predicted"/>
<evidence type="ECO:0000313" key="2">
    <source>
        <dbReference type="Proteomes" id="UP000346198"/>
    </source>
</evidence>
<dbReference type="InterPro" id="IPR029060">
    <property type="entry name" value="PIN-like_dom_sf"/>
</dbReference>